<reference evidence="2 3" key="1">
    <citation type="submission" date="2018-10" db="EMBL/GenBank/DDBJ databases">
        <authorList>
            <person name="Ekblom R."/>
            <person name="Jareborg N."/>
        </authorList>
    </citation>
    <scope>NUCLEOTIDE SEQUENCE [LARGE SCALE GENOMIC DNA]</scope>
    <source>
        <tissue evidence="2">Muscle</tissue>
    </source>
</reference>
<dbReference type="AlphaFoldDB" id="A0A9X9LSU8"/>
<organism evidence="2 3">
    <name type="scientific">Gulo gulo</name>
    <name type="common">Wolverine</name>
    <name type="synonym">Gluton</name>
    <dbReference type="NCBI Taxonomy" id="48420"/>
    <lineage>
        <taxon>Eukaryota</taxon>
        <taxon>Metazoa</taxon>
        <taxon>Chordata</taxon>
        <taxon>Craniata</taxon>
        <taxon>Vertebrata</taxon>
        <taxon>Euteleostomi</taxon>
        <taxon>Mammalia</taxon>
        <taxon>Eutheria</taxon>
        <taxon>Laurasiatheria</taxon>
        <taxon>Carnivora</taxon>
        <taxon>Caniformia</taxon>
        <taxon>Musteloidea</taxon>
        <taxon>Mustelidae</taxon>
        <taxon>Guloninae</taxon>
        <taxon>Gulo</taxon>
    </lineage>
</organism>
<sequence>MDGGSCGWTKSGSGQPGPLQPTDWTQAQGLLSDAEIQESSKLGQQVATRSTKAPLLFAGTQRYP</sequence>
<evidence type="ECO:0000256" key="1">
    <source>
        <dbReference type="SAM" id="MobiDB-lite"/>
    </source>
</evidence>
<feature type="compositionally biased region" description="Polar residues" evidence="1">
    <location>
        <begin position="41"/>
        <end position="51"/>
    </location>
</feature>
<keyword evidence="3" id="KW-1185">Reference proteome</keyword>
<dbReference type="EMBL" id="CYRY02015041">
    <property type="protein sequence ID" value="VCW85243.1"/>
    <property type="molecule type" value="Genomic_DNA"/>
</dbReference>
<name>A0A9X9LSU8_GULGU</name>
<feature type="region of interest" description="Disordered" evidence="1">
    <location>
        <begin position="41"/>
        <end position="64"/>
    </location>
</feature>
<protein>
    <submittedName>
        <fullName evidence="2">Uncharacterized protein</fullName>
    </submittedName>
</protein>
<gene>
    <name evidence="2" type="ORF">BN2614_LOCUS2</name>
</gene>
<evidence type="ECO:0000313" key="3">
    <source>
        <dbReference type="Proteomes" id="UP000269945"/>
    </source>
</evidence>
<accession>A0A9X9LSU8</accession>
<feature type="region of interest" description="Disordered" evidence="1">
    <location>
        <begin position="1"/>
        <end position="24"/>
    </location>
</feature>
<dbReference type="Proteomes" id="UP000269945">
    <property type="component" value="Unassembled WGS sequence"/>
</dbReference>
<comment type="caution">
    <text evidence="2">The sequence shown here is derived from an EMBL/GenBank/DDBJ whole genome shotgun (WGS) entry which is preliminary data.</text>
</comment>
<evidence type="ECO:0000313" key="2">
    <source>
        <dbReference type="EMBL" id="VCW85243.1"/>
    </source>
</evidence>
<proteinExistence type="predicted"/>